<keyword evidence="6" id="KW-1185">Reference proteome</keyword>
<dbReference type="Gene3D" id="1.20.1310.10">
    <property type="entry name" value="Cullin Repeats"/>
    <property type="match status" value="2"/>
</dbReference>
<dbReference type="GO" id="GO:0031625">
    <property type="term" value="F:ubiquitin protein ligase binding"/>
    <property type="evidence" value="ECO:0007669"/>
    <property type="project" value="InterPro"/>
</dbReference>
<proteinExistence type="inferred from homology"/>
<dbReference type="InterPro" id="IPR016159">
    <property type="entry name" value="Cullin_repeat-like_dom_sf"/>
</dbReference>
<dbReference type="PANTHER" id="PTHR11932">
    <property type="entry name" value="CULLIN"/>
    <property type="match status" value="1"/>
</dbReference>
<dbReference type="InterPro" id="IPR036390">
    <property type="entry name" value="WH_DNA-bd_sf"/>
</dbReference>
<dbReference type="Proteomes" id="UP000694546">
    <property type="component" value="Chromosome 8"/>
</dbReference>
<accession>A0A8C5BCX3</accession>
<dbReference type="InterPro" id="IPR019559">
    <property type="entry name" value="Cullin_neddylation_domain"/>
</dbReference>
<feature type="region of interest" description="Disordered" evidence="3">
    <location>
        <begin position="61"/>
        <end position="81"/>
    </location>
</feature>
<dbReference type="InterPro" id="IPR001373">
    <property type="entry name" value="Cullin_N"/>
</dbReference>
<feature type="domain" description="Cullin neddylation" evidence="4">
    <location>
        <begin position="397"/>
        <end position="464"/>
    </location>
</feature>
<dbReference type="SUPFAM" id="SSF46785">
    <property type="entry name" value="Winged helix' DNA-binding domain"/>
    <property type="match status" value="1"/>
</dbReference>
<dbReference type="Ensembl" id="ENSGMOT00000077258.1">
    <property type="protein sequence ID" value="ENSGMOP00000044237.1"/>
    <property type="gene ID" value="ENSGMOG00000005996.2"/>
</dbReference>
<dbReference type="AlphaFoldDB" id="A0A8C5BCX3"/>
<dbReference type="SUPFAM" id="SSF74788">
    <property type="entry name" value="Cullin repeat-like"/>
    <property type="match status" value="1"/>
</dbReference>
<evidence type="ECO:0000259" key="4">
    <source>
        <dbReference type="SMART" id="SM00884"/>
    </source>
</evidence>
<keyword evidence="2" id="KW-0832">Ubl conjugation</keyword>
<evidence type="ECO:0000256" key="1">
    <source>
        <dbReference type="ARBA" id="ARBA00006019"/>
    </source>
</evidence>
<evidence type="ECO:0000256" key="2">
    <source>
        <dbReference type="ARBA" id="ARBA00022843"/>
    </source>
</evidence>
<dbReference type="Pfam" id="PF00888">
    <property type="entry name" value="Cullin"/>
    <property type="match status" value="1"/>
</dbReference>
<dbReference type="InterPro" id="IPR045093">
    <property type="entry name" value="Cullin"/>
</dbReference>
<organism evidence="5 6">
    <name type="scientific">Gadus morhua</name>
    <name type="common">Atlantic cod</name>
    <dbReference type="NCBI Taxonomy" id="8049"/>
    <lineage>
        <taxon>Eukaryota</taxon>
        <taxon>Metazoa</taxon>
        <taxon>Chordata</taxon>
        <taxon>Craniata</taxon>
        <taxon>Vertebrata</taxon>
        <taxon>Euteleostomi</taxon>
        <taxon>Actinopterygii</taxon>
        <taxon>Neopterygii</taxon>
        <taxon>Teleostei</taxon>
        <taxon>Neoteleostei</taxon>
        <taxon>Acanthomorphata</taxon>
        <taxon>Zeiogadaria</taxon>
        <taxon>Gadariae</taxon>
        <taxon>Gadiformes</taxon>
        <taxon>Gadoidei</taxon>
        <taxon>Gadidae</taxon>
        <taxon>Gadus</taxon>
    </lineage>
</organism>
<sequence>MSSSNRSQNPHGLKQIGLDQIWDDLRAGIQQVYTRQSMAKSRYMELYTHVYNYCTSVHQSNQARGSGPQPSKPSKKSPTPGGAQFVGLELYKRLKEFLKTYLINLLKDGEDLMDEGVLKFYTQQWEDYRFSSKVLNGICAYLNRHWVRRECDEGRKGIYEIYSLALVTWRECLFRPLNKQVTNAVLKLIEKERNGETINTRLISGVVQSYVELGLKEDDTFAKGPTLSVYKEYFESQFLADTERFYTRESTEFLQQNPVTEYMKKAEGRLLEEQRRVQVYLHESTQDELARKCEQVLIEKHLEIFHTEFQNLLDDVYTVQQLTDSTHIKIVSRALRSLIQKVCVLEDDGTNMDEADFKPETVIKLFLGYKNKKLRVNINVPMKTEQKQEQETTHKNIEEDRKLLIQAAIVRIMKMRKVLKHQQLLAEVLNQLSSRFKPRVPVIKKCIDILIEKEYLERVDGEKDTYSYLA</sequence>
<dbReference type="Gene3D" id="1.10.10.10">
    <property type="entry name" value="Winged helix-like DNA-binding domain superfamily/Winged helix DNA-binding domain"/>
    <property type="match status" value="1"/>
</dbReference>
<dbReference type="SUPFAM" id="SSF75632">
    <property type="entry name" value="Cullin homology domain"/>
    <property type="match status" value="1"/>
</dbReference>
<dbReference type="PROSITE" id="PS01256">
    <property type="entry name" value="CULLIN_1"/>
    <property type="match status" value="1"/>
</dbReference>
<reference evidence="5" key="1">
    <citation type="submission" date="2025-08" db="UniProtKB">
        <authorList>
            <consortium name="Ensembl"/>
        </authorList>
    </citation>
    <scope>IDENTIFICATION</scope>
</reference>
<dbReference type="GO" id="GO:0006511">
    <property type="term" value="P:ubiquitin-dependent protein catabolic process"/>
    <property type="evidence" value="ECO:0007669"/>
    <property type="project" value="InterPro"/>
</dbReference>
<dbReference type="GeneTree" id="ENSGT00940000154774"/>
<dbReference type="UniPathway" id="UPA00143"/>
<evidence type="ECO:0000313" key="5">
    <source>
        <dbReference type="Ensembl" id="ENSGMOP00000044237.1"/>
    </source>
</evidence>
<dbReference type="InterPro" id="IPR016157">
    <property type="entry name" value="Cullin_CS"/>
</dbReference>
<evidence type="ECO:0000313" key="6">
    <source>
        <dbReference type="Proteomes" id="UP000694546"/>
    </source>
</evidence>
<name>A0A8C5BCX3_GADMO</name>
<reference evidence="5" key="2">
    <citation type="submission" date="2025-09" db="UniProtKB">
        <authorList>
            <consortium name="Ensembl"/>
        </authorList>
    </citation>
    <scope>IDENTIFICATION</scope>
</reference>
<dbReference type="InterPro" id="IPR036388">
    <property type="entry name" value="WH-like_DNA-bd_sf"/>
</dbReference>
<gene>
    <name evidence="5" type="primary">cul1a</name>
</gene>
<evidence type="ECO:0000256" key="3">
    <source>
        <dbReference type="SAM" id="MobiDB-lite"/>
    </source>
</evidence>
<dbReference type="GO" id="GO:0016567">
    <property type="term" value="P:protein ubiquitination"/>
    <property type="evidence" value="ECO:0007669"/>
    <property type="project" value="UniProtKB-UniPathway"/>
</dbReference>
<protein>
    <submittedName>
        <fullName evidence="5">Cullin 1a</fullName>
    </submittedName>
</protein>
<dbReference type="SMART" id="SM00884">
    <property type="entry name" value="Cullin_Nedd8"/>
    <property type="match status" value="1"/>
</dbReference>
<dbReference type="InterPro" id="IPR036317">
    <property type="entry name" value="Cullin_homology_sf"/>
</dbReference>
<dbReference type="Pfam" id="PF10557">
    <property type="entry name" value="Cullin_Nedd8"/>
    <property type="match status" value="1"/>
</dbReference>
<dbReference type="GO" id="GO:0019005">
    <property type="term" value="C:SCF ubiquitin ligase complex"/>
    <property type="evidence" value="ECO:0007669"/>
    <property type="project" value="UniProtKB-ARBA"/>
</dbReference>
<comment type="similarity">
    <text evidence="1">Belongs to the cullin family.</text>
</comment>